<feature type="transmembrane region" description="Helical" evidence="7">
    <location>
        <begin position="308"/>
        <end position="326"/>
    </location>
</feature>
<comment type="similarity">
    <text evidence="2">Belongs to the major facilitator superfamily. Vesicular transporter family.</text>
</comment>
<dbReference type="AlphaFoldDB" id="A0A1Y2CAS9"/>
<feature type="transmembrane region" description="Helical" evidence="7">
    <location>
        <begin position="12"/>
        <end position="37"/>
    </location>
</feature>
<dbReference type="CDD" id="cd17325">
    <property type="entry name" value="MFS_MdtG_SLC18_like"/>
    <property type="match status" value="1"/>
</dbReference>
<keyword evidence="4 7" id="KW-0812">Transmembrane</keyword>
<dbReference type="PANTHER" id="PTHR23506:SF23">
    <property type="entry name" value="GH10249P"/>
    <property type="match status" value="1"/>
</dbReference>
<evidence type="ECO:0000259" key="8">
    <source>
        <dbReference type="PROSITE" id="PS50850"/>
    </source>
</evidence>
<keyword evidence="5 7" id="KW-1133">Transmembrane helix</keyword>
<feature type="transmembrane region" description="Helical" evidence="7">
    <location>
        <begin position="142"/>
        <end position="162"/>
    </location>
</feature>
<protein>
    <submittedName>
        <fullName evidence="9">MFS general substrate transporter</fullName>
    </submittedName>
</protein>
<evidence type="ECO:0000256" key="7">
    <source>
        <dbReference type="SAM" id="Phobius"/>
    </source>
</evidence>
<feature type="transmembrane region" description="Helical" evidence="7">
    <location>
        <begin position="109"/>
        <end position="130"/>
    </location>
</feature>
<feature type="transmembrane region" description="Helical" evidence="7">
    <location>
        <begin position="396"/>
        <end position="417"/>
    </location>
</feature>
<gene>
    <name evidence="9" type="ORF">BCR33DRAFT_850771</name>
</gene>
<evidence type="ECO:0000256" key="6">
    <source>
        <dbReference type="ARBA" id="ARBA00023136"/>
    </source>
</evidence>
<dbReference type="GO" id="GO:0022857">
    <property type="term" value="F:transmembrane transporter activity"/>
    <property type="evidence" value="ECO:0007669"/>
    <property type="project" value="InterPro"/>
</dbReference>
<evidence type="ECO:0000256" key="2">
    <source>
        <dbReference type="ARBA" id="ARBA00006829"/>
    </source>
</evidence>
<evidence type="ECO:0000313" key="10">
    <source>
        <dbReference type="Proteomes" id="UP000193642"/>
    </source>
</evidence>
<dbReference type="PRINTS" id="PR01035">
    <property type="entry name" value="TCRTETA"/>
</dbReference>
<dbReference type="InterPro" id="IPR036259">
    <property type="entry name" value="MFS_trans_sf"/>
</dbReference>
<dbReference type="Proteomes" id="UP000193642">
    <property type="component" value="Unassembled WGS sequence"/>
</dbReference>
<comment type="caution">
    <text evidence="9">The sequence shown here is derived from an EMBL/GenBank/DDBJ whole genome shotgun (WGS) entry which is preliminary data.</text>
</comment>
<feature type="transmembrane region" description="Helical" evidence="7">
    <location>
        <begin position="367"/>
        <end position="390"/>
    </location>
</feature>
<evidence type="ECO:0000256" key="5">
    <source>
        <dbReference type="ARBA" id="ARBA00022989"/>
    </source>
</evidence>
<evidence type="ECO:0000256" key="4">
    <source>
        <dbReference type="ARBA" id="ARBA00022692"/>
    </source>
</evidence>
<keyword evidence="10" id="KW-1185">Reference proteome</keyword>
<organism evidence="9 10">
    <name type="scientific">Rhizoclosmatium globosum</name>
    <dbReference type="NCBI Taxonomy" id="329046"/>
    <lineage>
        <taxon>Eukaryota</taxon>
        <taxon>Fungi</taxon>
        <taxon>Fungi incertae sedis</taxon>
        <taxon>Chytridiomycota</taxon>
        <taxon>Chytridiomycota incertae sedis</taxon>
        <taxon>Chytridiomycetes</taxon>
        <taxon>Chytridiales</taxon>
        <taxon>Chytriomycetaceae</taxon>
        <taxon>Rhizoclosmatium</taxon>
    </lineage>
</organism>
<dbReference type="SUPFAM" id="SSF103473">
    <property type="entry name" value="MFS general substrate transporter"/>
    <property type="match status" value="1"/>
</dbReference>
<dbReference type="Pfam" id="PF07690">
    <property type="entry name" value="MFS_1"/>
    <property type="match status" value="1"/>
</dbReference>
<dbReference type="PANTHER" id="PTHR23506">
    <property type="entry name" value="GH10249P"/>
    <property type="match status" value="1"/>
</dbReference>
<dbReference type="InterPro" id="IPR011701">
    <property type="entry name" value="MFS"/>
</dbReference>
<sequence>MSTLFRRKEFAVAVVSFATFVDTVVYSIIIPTIPFILDDLGADRSLVGVLLGIYGLGVIVGSVLFGYLSLTSSRSSRKKQMIFALLLLVAATVLFSVGNSVALLGFARFLQGVAVNGTWVLGLALIADLYREHQNQAGKAMSIVMAGYSTGQLVGPPIGGVLYSYSHYAPFIFCAAVVLVDLFGRLMVVEPESIAQPEVAVESGPKNETQETGDAENKDAIVVEVEGIKKPSGIRQLLTIKPMWIILFLNTIISISQYGIEPTLPLKLNEEYGWDSSHIGLMYIALIIPLIIGGLLGGASADKYGIRTTLALGFGTSSIAFYILAIPGPHHVAWTAFTLVLLGLSIGYATVLTIGISSYVPPEYVTIAYSLMTIVFAIGLLVGPIAGAFIYQAIGWTWHVLIFAIAMTLATPFVFMLPPVQK</sequence>
<name>A0A1Y2CAS9_9FUNG</name>
<feature type="domain" description="Major facilitator superfamily (MFS) profile" evidence="8">
    <location>
        <begin position="11"/>
        <end position="422"/>
    </location>
</feature>
<keyword evidence="3" id="KW-0813">Transport</keyword>
<dbReference type="OrthoDB" id="5086884at2759"/>
<feature type="transmembrane region" description="Helical" evidence="7">
    <location>
        <begin position="82"/>
        <end position="103"/>
    </location>
</feature>
<proteinExistence type="inferred from homology"/>
<evidence type="ECO:0000256" key="3">
    <source>
        <dbReference type="ARBA" id="ARBA00022448"/>
    </source>
</evidence>
<evidence type="ECO:0000256" key="1">
    <source>
        <dbReference type="ARBA" id="ARBA00004141"/>
    </source>
</evidence>
<feature type="transmembrane region" description="Helical" evidence="7">
    <location>
        <begin position="238"/>
        <end position="260"/>
    </location>
</feature>
<comment type="subcellular location">
    <subcellularLocation>
        <location evidence="1">Membrane</location>
        <topology evidence="1">Multi-pass membrane protein</topology>
    </subcellularLocation>
</comment>
<feature type="transmembrane region" description="Helical" evidence="7">
    <location>
        <begin position="332"/>
        <end position="355"/>
    </location>
</feature>
<dbReference type="PROSITE" id="PS50850">
    <property type="entry name" value="MFS"/>
    <property type="match status" value="1"/>
</dbReference>
<feature type="transmembrane region" description="Helical" evidence="7">
    <location>
        <begin position="280"/>
        <end position="301"/>
    </location>
</feature>
<accession>A0A1Y2CAS9</accession>
<keyword evidence="6 7" id="KW-0472">Membrane</keyword>
<dbReference type="EMBL" id="MCGO01000023">
    <property type="protein sequence ID" value="ORY44148.1"/>
    <property type="molecule type" value="Genomic_DNA"/>
</dbReference>
<feature type="transmembrane region" description="Helical" evidence="7">
    <location>
        <begin position="168"/>
        <end position="188"/>
    </location>
</feature>
<feature type="transmembrane region" description="Helical" evidence="7">
    <location>
        <begin position="49"/>
        <end position="70"/>
    </location>
</feature>
<dbReference type="InterPro" id="IPR001958">
    <property type="entry name" value="Tet-R_TetA/multi-R_MdtG-like"/>
</dbReference>
<evidence type="ECO:0000313" key="9">
    <source>
        <dbReference type="EMBL" id="ORY44148.1"/>
    </source>
</evidence>
<dbReference type="GO" id="GO:0016020">
    <property type="term" value="C:membrane"/>
    <property type="evidence" value="ECO:0007669"/>
    <property type="project" value="UniProtKB-SubCell"/>
</dbReference>
<dbReference type="InterPro" id="IPR020846">
    <property type="entry name" value="MFS_dom"/>
</dbReference>
<dbReference type="InterPro" id="IPR050930">
    <property type="entry name" value="MFS_Vesicular_Transporter"/>
</dbReference>
<dbReference type="Gene3D" id="1.20.1250.20">
    <property type="entry name" value="MFS general substrate transporter like domains"/>
    <property type="match status" value="1"/>
</dbReference>
<reference evidence="9 10" key="1">
    <citation type="submission" date="2016-07" db="EMBL/GenBank/DDBJ databases">
        <title>Pervasive Adenine N6-methylation of Active Genes in Fungi.</title>
        <authorList>
            <consortium name="DOE Joint Genome Institute"/>
            <person name="Mondo S.J."/>
            <person name="Dannebaum R.O."/>
            <person name="Kuo R.C."/>
            <person name="Labutti K."/>
            <person name="Haridas S."/>
            <person name="Kuo A."/>
            <person name="Salamov A."/>
            <person name="Ahrendt S.R."/>
            <person name="Lipzen A."/>
            <person name="Sullivan W."/>
            <person name="Andreopoulos W.B."/>
            <person name="Clum A."/>
            <person name="Lindquist E."/>
            <person name="Daum C."/>
            <person name="Ramamoorthy G.K."/>
            <person name="Gryganskyi A."/>
            <person name="Culley D."/>
            <person name="Magnuson J.K."/>
            <person name="James T.Y."/>
            <person name="O'Malley M.A."/>
            <person name="Stajich J.E."/>
            <person name="Spatafora J.W."/>
            <person name="Visel A."/>
            <person name="Grigoriev I.V."/>
        </authorList>
    </citation>
    <scope>NUCLEOTIDE SEQUENCE [LARGE SCALE GENOMIC DNA]</scope>
    <source>
        <strain evidence="9 10">JEL800</strain>
    </source>
</reference>
<dbReference type="STRING" id="329046.A0A1Y2CAS9"/>